<dbReference type="GO" id="GO:0012505">
    <property type="term" value="C:endomembrane system"/>
    <property type="evidence" value="ECO:0007669"/>
    <property type="project" value="UniProtKB-SubCell"/>
</dbReference>
<dbReference type="GO" id="GO:0016020">
    <property type="term" value="C:membrane"/>
    <property type="evidence" value="ECO:0007669"/>
    <property type="project" value="GOC"/>
</dbReference>
<protein>
    <submittedName>
        <fullName evidence="10">Sterol desaturase family protein</fullName>
    </submittedName>
</protein>
<accession>A0A4R0NZI3</accession>
<dbReference type="GO" id="GO:0006643">
    <property type="term" value="P:membrane lipid metabolic process"/>
    <property type="evidence" value="ECO:0007669"/>
    <property type="project" value="TreeGrafter"/>
</dbReference>
<evidence type="ECO:0000256" key="7">
    <source>
        <dbReference type="SAM" id="MobiDB-lite"/>
    </source>
</evidence>
<evidence type="ECO:0000256" key="5">
    <source>
        <dbReference type="ARBA" id="ARBA00023098"/>
    </source>
</evidence>
<evidence type="ECO:0000256" key="8">
    <source>
        <dbReference type="SAM" id="Phobius"/>
    </source>
</evidence>
<dbReference type="PANTHER" id="PTHR21624:SF1">
    <property type="entry name" value="ALKYLGLYCEROL MONOOXYGENASE"/>
    <property type="match status" value="1"/>
</dbReference>
<evidence type="ECO:0000256" key="3">
    <source>
        <dbReference type="ARBA" id="ARBA00022989"/>
    </source>
</evidence>
<feature type="transmembrane region" description="Helical" evidence="8">
    <location>
        <begin position="45"/>
        <end position="68"/>
    </location>
</feature>
<feature type="compositionally biased region" description="Basic and acidic residues" evidence="7">
    <location>
        <begin position="298"/>
        <end position="312"/>
    </location>
</feature>
<keyword evidence="6 8" id="KW-0472">Membrane</keyword>
<dbReference type="AlphaFoldDB" id="A0A4R0NZI3"/>
<organism evidence="10 11">
    <name type="scientific">Pedobacter frigidisoli</name>
    <dbReference type="NCBI Taxonomy" id="2530455"/>
    <lineage>
        <taxon>Bacteria</taxon>
        <taxon>Pseudomonadati</taxon>
        <taxon>Bacteroidota</taxon>
        <taxon>Sphingobacteriia</taxon>
        <taxon>Sphingobacteriales</taxon>
        <taxon>Sphingobacteriaceae</taxon>
        <taxon>Pedobacter</taxon>
    </lineage>
</organism>
<keyword evidence="2 8" id="KW-0812">Transmembrane</keyword>
<dbReference type="GO" id="GO:0050479">
    <property type="term" value="F:glyceryl-ether monooxygenase activity"/>
    <property type="evidence" value="ECO:0007669"/>
    <property type="project" value="TreeGrafter"/>
</dbReference>
<evidence type="ECO:0000259" key="9">
    <source>
        <dbReference type="Pfam" id="PF04116"/>
    </source>
</evidence>
<keyword evidence="5" id="KW-0443">Lipid metabolism</keyword>
<reference evidence="10 11" key="1">
    <citation type="submission" date="2019-02" db="EMBL/GenBank/DDBJ databases">
        <title>Pedobacter sp. RP-3-11 sp. nov., isolated from Arctic soil.</title>
        <authorList>
            <person name="Dahal R.H."/>
        </authorList>
    </citation>
    <scope>NUCLEOTIDE SEQUENCE [LARGE SCALE GENOMIC DNA]</scope>
    <source>
        <strain evidence="10 11">RP-3-11</strain>
    </source>
</reference>
<name>A0A4R0NZI3_9SPHI</name>
<dbReference type="EMBL" id="SJSN01000009">
    <property type="protein sequence ID" value="TCD08325.1"/>
    <property type="molecule type" value="Genomic_DNA"/>
</dbReference>
<comment type="caution">
    <text evidence="10">The sequence shown here is derived from an EMBL/GenBank/DDBJ whole genome shotgun (WGS) entry which is preliminary data.</text>
</comment>
<dbReference type="PANTHER" id="PTHR21624">
    <property type="entry name" value="STEROL DESATURASE-RELATED PROTEIN"/>
    <property type="match status" value="1"/>
</dbReference>
<keyword evidence="11" id="KW-1185">Reference proteome</keyword>
<feature type="region of interest" description="Disordered" evidence="7">
    <location>
        <begin position="298"/>
        <end position="321"/>
    </location>
</feature>
<dbReference type="Pfam" id="PF04116">
    <property type="entry name" value="FA_hydroxylase"/>
    <property type="match status" value="1"/>
</dbReference>
<evidence type="ECO:0000256" key="4">
    <source>
        <dbReference type="ARBA" id="ARBA00023002"/>
    </source>
</evidence>
<dbReference type="GO" id="GO:0005506">
    <property type="term" value="F:iron ion binding"/>
    <property type="evidence" value="ECO:0007669"/>
    <property type="project" value="InterPro"/>
</dbReference>
<feature type="domain" description="Fatty acid hydroxylase" evidence="9">
    <location>
        <begin position="84"/>
        <end position="218"/>
    </location>
</feature>
<feature type="transmembrane region" description="Helical" evidence="8">
    <location>
        <begin position="80"/>
        <end position="98"/>
    </location>
</feature>
<dbReference type="Proteomes" id="UP000291485">
    <property type="component" value="Unassembled WGS sequence"/>
</dbReference>
<evidence type="ECO:0000313" key="11">
    <source>
        <dbReference type="Proteomes" id="UP000291485"/>
    </source>
</evidence>
<proteinExistence type="predicted"/>
<keyword evidence="4" id="KW-0560">Oxidoreductase</keyword>
<feature type="transmembrane region" description="Helical" evidence="8">
    <location>
        <begin position="138"/>
        <end position="160"/>
    </location>
</feature>
<feature type="transmembrane region" description="Helical" evidence="8">
    <location>
        <begin position="12"/>
        <end position="30"/>
    </location>
</feature>
<dbReference type="GO" id="GO:0008610">
    <property type="term" value="P:lipid biosynthetic process"/>
    <property type="evidence" value="ECO:0007669"/>
    <property type="project" value="InterPro"/>
</dbReference>
<gene>
    <name evidence="10" type="ORF">EZ449_13060</name>
</gene>
<evidence type="ECO:0000313" key="10">
    <source>
        <dbReference type="EMBL" id="TCD08325.1"/>
    </source>
</evidence>
<dbReference type="RefSeq" id="WP_131559447.1">
    <property type="nucleotide sequence ID" value="NZ_SJSN01000009.1"/>
</dbReference>
<sequence>MKYTGSDISVGTLFGFVIVLTLVEMYFSYAHDRKLYTKRDTWTNIYLMVSAIVINLGMKTATFFLLEYCYQFRLFQISNIWIYWTVLILAQDFLYWFLHTVGHYVRFFWAMHVTHHSSEHFNLTTGFRSTVFEPLYRVFFYLPLAFMGFTAMDILFAYLVTQIYGNLVHTQYKINFPKWYEYIFVTPSHHRVHHASNVRYLDKNMGMVLILWDRWFGTFQAELPEDEIKYGLTTQPKDIGPVNIIFHEFIALKADVKKAPTFMDKVKYLFNPPGWSHDGSTKIAKIMQKELHDAEELEKQNKENNKIKDINEQQRTLSSTG</sequence>
<dbReference type="InterPro" id="IPR051689">
    <property type="entry name" value="Sterol_desaturase/TMEM195"/>
</dbReference>
<comment type="subcellular location">
    <subcellularLocation>
        <location evidence="1">Endomembrane system</location>
        <topology evidence="1">Multi-pass membrane protein</topology>
    </subcellularLocation>
</comment>
<keyword evidence="3 8" id="KW-1133">Transmembrane helix</keyword>
<dbReference type="InterPro" id="IPR006694">
    <property type="entry name" value="Fatty_acid_hydroxylase"/>
</dbReference>
<evidence type="ECO:0000256" key="2">
    <source>
        <dbReference type="ARBA" id="ARBA00022692"/>
    </source>
</evidence>
<evidence type="ECO:0000256" key="6">
    <source>
        <dbReference type="ARBA" id="ARBA00023136"/>
    </source>
</evidence>
<evidence type="ECO:0000256" key="1">
    <source>
        <dbReference type="ARBA" id="ARBA00004127"/>
    </source>
</evidence>
<dbReference type="OrthoDB" id="9770329at2"/>